<dbReference type="Proteomes" id="UP001140074">
    <property type="component" value="Unassembled WGS sequence"/>
</dbReference>
<proteinExistence type="predicted"/>
<sequence>MPFQSLFQALPMLVTEKTIEYLEGRPRNYYDDDINKHNETKRIIYPLFSVSEIWREAALESICDDCEIVFDNAHGVFRVKYPAWPEGVSYSQFPRNNMVKRVVVTAPGWKDMCDKSSAETIAWSRYNGAIFPSAITLVVKLNKSKAVYYSKTDRAKHSPTLTPNPVNCRAGVVDFARALLQLTPAVTGVSV</sequence>
<keyword evidence="2" id="KW-1185">Reference proteome</keyword>
<name>A0A9W8IIP4_9FUNG</name>
<evidence type="ECO:0000313" key="2">
    <source>
        <dbReference type="Proteomes" id="UP001140074"/>
    </source>
</evidence>
<dbReference type="AlphaFoldDB" id="A0A9W8IIP4"/>
<protein>
    <submittedName>
        <fullName evidence="1">Uncharacterized protein</fullName>
    </submittedName>
</protein>
<comment type="caution">
    <text evidence="1">The sequence shown here is derived from an EMBL/GenBank/DDBJ whole genome shotgun (WGS) entry which is preliminary data.</text>
</comment>
<reference evidence="1" key="1">
    <citation type="submission" date="2022-07" db="EMBL/GenBank/DDBJ databases">
        <title>Phylogenomic reconstructions and comparative analyses of Kickxellomycotina fungi.</title>
        <authorList>
            <person name="Reynolds N.K."/>
            <person name="Stajich J.E."/>
            <person name="Barry K."/>
            <person name="Grigoriev I.V."/>
            <person name="Crous P."/>
            <person name="Smith M.E."/>
        </authorList>
    </citation>
    <scope>NUCLEOTIDE SEQUENCE</scope>
    <source>
        <strain evidence="1">RSA 476</strain>
    </source>
</reference>
<organism evidence="1 2">
    <name type="scientific">Coemansia aciculifera</name>
    <dbReference type="NCBI Taxonomy" id="417176"/>
    <lineage>
        <taxon>Eukaryota</taxon>
        <taxon>Fungi</taxon>
        <taxon>Fungi incertae sedis</taxon>
        <taxon>Zoopagomycota</taxon>
        <taxon>Kickxellomycotina</taxon>
        <taxon>Kickxellomycetes</taxon>
        <taxon>Kickxellales</taxon>
        <taxon>Kickxellaceae</taxon>
        <taxon>Coemansia</taxon>
    </lineage>
</organism>
<dbReference type="EMBL" id="JANBUY010000158">
    <property type="protein sequence ID" value="KAJ2862640.1"/>
    <property type="molecule type" value="Genomic_DNA"/>
</dbReference>
<feature type="non-terminal residue" evidence="1">
    <location>
        <position position="191"/>
    </location>
</feature>
<accession>A0A9W8IIP4</accession>
<evidence type="ECO:0000313" key="1">
    <source>
        <dbReference type="EMBL" id="KAJ2862640.1"/>
    </source>
</evidence>
<gene>
    <name evidence="1" type="ORF">GGH94_004157</name>
</gene>